<gene>
    <name evidence="1" type="ORF">CAter282_2901</name>
</gene>
<dbReference type="AlphaFoldDB" id="A0A127PSL0"/>
<protein>
    <submittedName>
        <fullName evidence="1">Uncharacterized protein</fullName>
    </submittedName>
</protein>
<reference evidence="1 2" key="1">
    <citation type="submission" date="2015-11" db="EMBL/GenBank/DDBJ databases">
        <title>Exploring the genomic traits of fungus-feeding bacterial genus Collimonas.</title>
        <authorList>
            <person name="Song C."/>
            <person name="Schmidt R."/>
            <person name="de Jager V."/>
            <person name="Krzyzanowska D."/>
            <person name="Jongedijk E."/>
            <person name="Cankar K."/>
            <person name="Beekwilder J."/>
            <person name="van Veen A."/>
            <person name="de Boer W."/>
            <person name="van Veen J.A."/>
            <person name="Garbeva P."/>
        </authorList>
    </citation>
    <scope>NUCLEOTIDE SEQUENCE [LARGE SCALE GENOMIC DNA]</scope>
    <source>
        <strain evidence="1 2">Ter282</strain>
    </source>
</reference>
<sequence>MLLSVFAEIFLNGAYQLPFEKFPAMRNGCTCKENPFS</sequence>
<name>A0A127PSL0_9BURK</name>
<dbReference type="Proteomes" id="UP000071778">
    <property type="component" value="Chromosome"/>
</dbReference>
<evidence type="ECO:0000313" key="1">
    <source>
        <dbReference type="EMBL" id="AMP10625.1"/>
    </source>
</evidence>
<accession>A0A127PSL0</accession>
<dbReference type="PATRIC" id="fig|279058.17.peg.3157"/>
<organism evidence="1 2">
    <name type="scientific">Collimonas arenae</name>
    <dbReference type="NCBI Taxonomy" id="279058"/>
    <lineage>
        <taxon>Bacteria</taxon>
        <taxon>Pseudomonadati</taxon>
        <taxon>Pseudomonadota</taxon>
        <taxon>Betaproteobacteria</taxon>
        <taxon>Burkholderiales</taxon>
        <taxon>Oxalobacteraceae</taxon>
        <taxon>Collimonas</taxon>
    </lineage>
</organism>
<dbReference type="EMBL" id="CP013235">
    <property type="protein sequence ID" value="AMP10625.1"/>
    <property type="molecule type" value="Genomic_DNA"/>
</dbReference>
<proteinExistence type="predicted"/>
<keyword evidence="2" id="KW-1185">Reference proteome</keyword>
<evidence type="ECO:0000313" key="2">
    <source>
        <dbReference type="Proteomes" id="UP000071778"/>
    </source>
</evidence>